<dbReference type="GO" id="GO:0005813">
    <property type="term" value="C:centrosome"/>
    <property type="evidence" value="ECO:0007669"/>
    <property type="project" value="InterPro"/>
</dbReference>
<dbReference type="PANTHER" id="PTHR31191:SF4">
    <property type="entry name" value="CENTROSOMAL PROTEIN OF 126 KDA"/>
    <property type="match status" value="1"/>
</dbReference>
<comment type="caution">
    <text evidence="2">The sequence shown here is derived from an EMBL/GenBank/DDBJ whole genome shotgun (WGS) entry which is preliminary data.</text>
</comment>
<accession>A0A2J8LBJ7</accession>
<reference evidence="2 3" key="1">
    <citation type="submission" date="2017-12" db="EMBL/GenBank/DDBJ databases">
        <title>High-resolution comparative analysis of great ape genomes.</title>
        <authorList>
            <person name="Pollen A."/>
            <person name="Hastie A."/>
            <person name="Hormozdiari F."/>
            <person name="Dougherty M."/>
            <person name="Liu R."/>
            <person name="Chaisson M."/>
            <person name="Hoppe E."/>
            <person name="Hill C."/>
            <person name="Pang A."/>
            <person name="Hillier L."/>
            <person name="Baker C."/>
            <person name="Armstrong J."/>
            <person name="Shendure J."/>
            <person name="Paten B."/>
            <person name="Wilson R."/>
            <person name="Chao H."/>
            <person name="Schneider V."/>
            <person name="Ventura M."/>
            <person name="Kronenberg Z."/>
            <person name="Murali S."/>
            <person name="Gordon D."/>
            <person name="Cantsilieris S."/>
            <person name="Munson K."/>
            <person name="Nelson B."/>
            <person name="Raja A."/>
            <person name="Underwood J."/>
            <person name="Diekhans M."/>
            <person name="Fiddes I."/>
            <person name="Haussler D."/>
            <person name="Eichler E."/>
        </authorList>
    </citation>
    <scope>NUCLEOTIDE SEQUENCE [LARGE SCALE GENOMIC DNA]</scope>
    <source>
        <strain evidence="2">Yerkes chimp pedigree #C0471</strain>
    </source>
</reference>
<feature type="region of interest" description="Disordered" evidence="1">
    <location>
        <begin position="404"/>
        <end position="431"/>
    </location>
</feature>
<proteinExistence type="predicted"/>
<organism evidence="2 3">
    <name type="scientific">Pan troglodytes</name>
    <name type="common">Chimpanzee</name>
    <dbReference type="NCBI Taxonomy" id="9598"/>
    <lineage>
        <taxon>Eukaryota</taxon>
        <taxon>Metazoa</taxon>
        <taxon>Chordata</taxon>
        <taxon>Craniata</taxon>
        <taxon>Vertebrata</taxon>
        <taxon>Euteleostomi</taxon>
        <taxon>Mammalia</taxon>
        <taxon>Eutheria</taxon>
        <taxon>Euarchontoglires</taxon>
        <taxon>Primates</taxon>
        <taxon>Haplorrhini</taxon>
        <taxon>Catarrhini</taxon>
        <taxon>Hominidae</taxon>
        <taxon>Pan</taxon>
    </lineage>
</organism>
<sequence length="431" mass="46330">AHVPLSQRRKAVSRKPVPPLEEALKQIQESNLKSEVNLPFSRRPTINWRSIPACPAVSTPDPYLPDQLSPPRVPLRSHHFQILPSYPTVSPARQPHILPIHPSVPSTLPKTFAPVPLLPYPIKYHPRPPTPATSSISSSFPRLPAPIPSCPPGHLPHAPQSSPIIPDPESQHKLFYKTFRPKHFLPAQHSTAATLMPTLVHRSLPAPLVVSPTPLEPLPVLKPSCLSSHPPYPPVPTLSYVTPLPAHPASLDPFQSVQQSVPQATALSNQPEAFADHPPASVLSLASPCHSPSSSLPSSPSNSTSFSSACILFSSSSSILSSSSTSCSTSPSLPPSSIPLFSSPLHSSSSPGLPPTYLAFPSPVSPVSSSFMISSSFPPILHSPSVSTSPSPFIPIHPFNPPHWGKKVEKRREESGVEKKGIEKKVETRQL</sequence>
<dbReference type="Pfam" id="PF15352">
    <property type="entry name" value="K1377"/>
    <property type="match status" value="1"/>
</dbReference>
<evidence type="ECO:0000256" key="1">
    <source>
        <dbReference type="SAM" id="MobiDB-lite"/>
    </source>
</evidence>
<dbReference type="AlphaFoldDB" id="A0A2J8LBJ7"/>
<dbReference type="GO" id="GO:1905515">
    <property type="term" value="P:non-motile cilium assembly"/>
    <property type="evidence" value="ECO:0007669"/>
    <property type="project" value="InterPro"/>
</dbReference>
<dbReference type="EMBL" id="NBAG03000298">
    <property type="protein sequence ID" value="PNI44628.1"/>
    <property type="molecule type" value="Genomic_DNA"/>
</dbReference>
<dbReference type="Proteomes" id="UP000236370">
    <property type="component" value="Unassembled WGS sequence"/>
</dbReference>
<feature type="compositionally biased region" description="Basic and acidic residues" evidence="1">
    <location>
        <begin position="406"/>
        <end position="431"/>
    </location>
</feature>
<dbReference type="GO" id="GO:0097546">
    <property type="term" value="C:ciliary base"/>
    <property type="evidence" value="ECO:0007669"/>
    <property type="project" value="InterPro"/>
</dbReference>
<protein>
    <submittedName>
        <fullName evidence="2">CEP126 isoform 2</fullName>
    </submittedName>
</protein>
<feature type="non-terminal residue" evidence="2">
    <location>
        <position position="1"/>
    </location>
</feature>
<name>A0A2J8LBJ7_PANTR</name>
<evidence type="ECO:0000313" key="3">
    <source>
        <dbReference type="Proteomes" id="UP000236370"/>
    </source>
</evidence>
<dbReference type="GO" id="GO:0007052">
    <property type="term" value="P:mitotic spindle organization"/>
    <property type="evidence" value="ECO:0007669"/>
    <property type="project" value="InterPro"/>
</dbReference>
<evidence type="ECO:0000313" key="2">
    <source>
        <dbReference type="EMBL" id="PNI44628.1"/>
    </source>
</evidence>
<dbReference type="GO" id="GO:0031122">
    <property type="term" value="P:cytoplasmic microtubule organization"/>
    <property type="evidence" value="ECO:0007669"/>
    <property type="project" value="InterPro"/>
</dbReference>
<gene>
    <name evidence="2" type="ORF">CK820_G0031045</name>
</gene>
<dbReference type="InterPro" id="IPR028257">
    <property type="entry name" value="CEP126"/>
</dbReference>
<dbReference type="PANTHER" id="PTHR31191">
    <property type="entry name" value="CENTROSOMAL PROTEIN CEP126"/>
    <property type="match status" value="1"/>
</dbReference>